<reference evidence="1 2" key="1">
    <citation type="submission" date="2024-05" db="EMBL/GenBank/DDBJ databases">
        <title>Achromobacter denitrificans. BP1, complete genome.</title>
        <authorList>
            <person name="Zhang B."/>
        </authorList>
    </citation>
    <scope>NUCLEOTIDE SEQUENCE [LARGE SCALE GENOMIC DNA]</scope>
    <source>
        <strain evidence="1 2">BP1</strain>
    </source>
</reference>
<protein>
    <recommendedName>
        <fullName evidence="3">DUF551 domain-containing protein</fullName>
    </recommendedName>
</protein>
<keyword evidence="2" id="KW-1185">Reference proteome</keyword>
<name>A0ABZ3GAG7_ACHDE</name>
<accession>A0ABZ3GAG7</accession>
<evidence type="ECO:0008006" key="3">
    <source>
        <dbReference type="Google" id="ProtNLM"/>
    </source>
</evidence>
<dbReference type="EMBL" id="CP154792">
    <property type="protein sequence ID" value="XAN17602.1"/>
    <property type="molecule type" value="Genomic_DNA"/>
</dbReference>
<evidence type="ECO:0000313" key="1">
    <source>
        <dbReference type="EMBL" id="XAN17602.1"/>
    </source>
</evidence>
<evidence type="ECO:0000313" key="2">
    <source>
        <dbReference type="Proteomes" id="UP001446337"/>
    </source>
</evidence>
<dbReference type="RefSeq" id="WP_343499210.1">
    <property type="nucleotide sequence ID" value="NZ_CP154792.1"/>
</dbReference>
<sequence length="245" mass="25877">MNTNPEWKLVPVEPTPEILAAASLAAWPVASAADMELARKAARIVLMSMDAAPGSTLDSVAAAIATMAPAYRAMLAAAPAPVPSAPGDAQDAVIAGALFDLMGFLTTLDEPVSLGSTEEAAIAVELLQRWAAKRGLNLDGADVKGWKERRAAPAAGDALDWYERRRELEPGMIFRTAHGVVKLDRGVPGDGTKWYVLDWNGDGWSAYDDTVEPGDLIGAPVADHPIAIELARTAAIAQQSQRKEA</sequence>
<organism evidence="1 2">
    <name type="scientific">Achromobacter denitrificans</name>
    <name type="common">Alcaligenes denitrificans</name>
    <dbReference type="NCBI Taxonomy" id="32002"/>
    <lineage>
        <taxon>Bacteria</taxon>
        <taxon>Pseudomonadati</taxon>
        <taxon>Pseudomonadota</taxon>
        <taxon>Betaproteobacteria</taxon>
        <taxon>Burkholderiales</taxon>
        <taxon>Alcaligenaceae</taxon>
        <taxon>Achromobacter</taxon>
    </lineage>
</organism>
<dbReference type="Proteomes" id="UP001446337">
    <property type="component" value="Chromosome"/>
</dbReference>
<gene>
    <name evidence="1" type="ORF">AAIK43_06110</name>
</gene>
<proteinExistence type="predicted"/>